<evidence type="ECO:0000313" key="5">
    <source>
        <dbReference type="Proteomes" id="UP000218896"/>
    </source>
</evidence>
<dbReference type="Gene3D" id="1.25.40.10">
    <property type="entry name" value="Tetratricopeptide repeat domain"/>
    <property type="match status" value="1"/>
</dbReference>
<dbReference type="RefSeq" id="WP_095618622.1">
    <property type="nucleotide sequence ID" value="NZ_NSKD01000010.1"/>
</dbReference>
<dbReference type="Proteomes" id="UP000218896">
    <property type="component" value="Unassembled WGS sequence"/>
</dbReference>
<dbReference type="InterPro" id="IPR011717">
    <property type="entry name" value="TPR-4"/>
</dbReference>
<evidence type="ECO:0000256" key="2">
    <source>
        <dbReference type="ARBA" id="ARBA00023136"/>
    </source>
</evidence>
<organism evidence="4 5">
    <name type="scientific">Halovibrio salipaludis</name>
    <dbReference type="NCBI Taxonomy" id="2032626"/>
    <lineage>
        <taxon>Bacteria</taxon>
        <taxon>Pseudomonadati</taxon>
        <taxon>Pseudomonadota</taxon>
        <taxon>Gammaproteobacteria</taxon>
        <taxon>Oceanospirillales</taxon>
        <taxon>Halomonadaceae</taxon>
        <taxon>Halovibrio</taxon>
    </lineage>
</organism>
<dbReference type="SMART" id="SM00028">
    <property type="entry name" value="TPR"/>
    <property type="match status" value="3"/>
</dbReference>
<dbReference type="Pfam" id="PF14559">
    <property type="entry name" value="TPR_19"/>
    <property type="match status" value="1"/>
</dbReference>
<reference evidence="4 5" key="1">
    <citation type="submission" date="2017-08" db="EMBL/GenBank/DDBJ databases">
        <title>Halovibrio sewagensis sp. nov., isolated from wastewater of high salinity.</title>
        <authorList>
            <person name="Dong X."/>
            <person name="Zhang G."/>
        </authorList>
    </citation>
    <scope>NUCLEOTIDE SEQUENCE [LARGE SCALE GENOMIC DNA]</scope>
    <source>
        <strain evidence="4 5">YL5-2</strain>
    </source>
</reference>
<comment type="subcellular location">
    <subcellularLocation>
        <location evidence="1">Cell outer membrane</location>
    </subcellularLocation>
</comment>
<name>A0A2A2EWN9_9GAMM</name>
<dbReference type="EMBL" id="NSKD01000010">
    <property type="protein sequence ID" value="PAU77088.1"/>
    <property type="molecule type" value="Genomic_DNA"/>
</dbReference>
<dbReference type="OrthoDB" id="129043at2"/>
<dbReference type="InterPro" id="IPR036942">
    <property type="entry name" value="Beta-barrel_TonB_sf"/>
</dbReference>
<dbReference type="SUPFAM" id="SSF48452">
    <property type="entry name" value="TPR-like"/>
    <property type="match status" value="1"/>
</dbReference>
<dbReference type="Pfam" id="PF07721">
    <property type="entry name" value="TPR_4"/>
    <property type="match status" value="1"/>
</dbReference>
<comment type="caution">
    <text evidence="4">The sequence shown here is derived from an EMBL/GenBank/DDBJ whole genome shotgun (WGS) entry which is preliminary data.</text>
</comment>
<protein>
    <submittedName>
        <fullName evidence="4">Uncharacterized protein</fullName>
    </submittedName>
</protein>
<dbReference type="SUPFAM" id="SSF56935">
    <property type="entry name" value="Porins"/>
    <property type="match status" value="1"/>
</dbReference>
<evidence type="ECO:0000256" key="3">
    <source>
        <dbReference type="ARBA" id="ARBA00023237"/>
    </source>
</evidence>
<keyword evidence="3" id="KW-0998">Cell outer membrane</keyword>
<evidence type="ECO:0000256" key="1">
    <source>
        <dbReference type="ARBA" id="ARBA00004442"/>
    </source>
</evidence>
<evidence type="ECO:0000313" key="4">
    <source>
        <dbReference type="EMBL" id="PAU77088.1"/>
    </source>
</evidence>
<dbReference type="InterPro" id="IPR019734">
    <property type="entry name" value="TPR_rpt"/>
</dbReference>
<proteinExistence type="predicted"/>
<accession>A0A2A2EWN9</accession>
<dbReference type="Gene3D" id="2.40.170.20">
    <property type="entry name" value="TonB-dependent receptor, beta-barrel domain"/>
    <property type="match status" value="1"/>
</dbReference>
<dbReference type="InterPro" id="IPR011990">
    <property type="entry name" value="TPR-like_helical_dom_sf"/>
</dbReference>
<dbReference type="GO" id="GO:0042802">
    <property type="term" value="F:identical protein binding"/>
    <property type="evidence" value="ECO:0007669"/>
    <property type="project" value="InterPro"/>
</dbReference>
<keyword evidence="2" id="KW-0472">Membrane</keyword>
<dbReference type="GO" id="GO:0009279">
    <property type="term" value="C:cell outer membrane"/>
    <property type="evidence" value="ECO:0007669"/>
    <property type="project" value="UniProtKB-SubCell"/>
</dbReference>
<keyword evidence="5" id="KW-1185">Reference proteome</keyword>
<sequence length="447" mass="48749">MQRKLAHNPSAPSSPPIAVLALVVLVAVMPLPVGAQDTAALVEQGKTSFEAGDYARAASLFEQALAAAGETTESRLYNLAAALFRAGRLDDARTRFEQLLPVTDSPALVHYNLGLVALEQGRPSGARGHFSDALVLDRDGRIAALAVEQLDRLGMAPGDGTREAWRAVVQAGGGYEDNLNLAGDQLVAAASAFQEAFAWGRAPLWHRGALSLAASGVASGRHYSGYDGADQTLARPALVLDYRESSDLSLGAEAASEWQWLEAERVSRRADIAFYLDWSPGPGLVQLEVGAASVDAGQEFPELSGSDRFFELTYRHPVADGLVAGAGYSWTDENRDGLVAGDDFFSASPVRHRLSGSLDYALAARWSVSAEAVWRLSRYQEDEVRGGTRTLRRREERWRLRLGSEWEVSDNWHLTLSGEWESNHARLESRDYQRTEVRVGIRRAFGR</sequence>
<gene>
    <name evidence="4" type="ORF">CK501_15350</name>
</gene>
<dbReference type="AlphaFoldDB" id="A0A2A2EWN9"/>